<evidence type="ECO:0000313" key="1">
    <source>
        <dbReference type="EMBL" id="GFS51673.1"/>
    </source>
</evidence>
<proteinExistence type="predicted"/>
<dbReference type="AlphaFoldDB" id="A0A8X6K0I9"/>
<gene>
    <name evidence="1" type="ORF">TNIN_123411</name>
</gene>
<keyword evidence="2" id="KW-1185">Reference proteome</keyword>
<dbReference type="EMBL" id="BMAV01026574">
    <property type="protein sequence ID" value="GFS51673.1"/>
    <property type="molecule type" value="Genomic_DNA"/>
</dbReference>
<sequence length="117" mass="13585">MSVVDDLRWLQLLKVSLKVLQTLEGPCQVFYAKDPLYSLNKTFVKSTPPRRTFNYELPVDTFICNKILKYSLSFKSFLRLLNRFMSTRASLCWVTATCTLERCSNSSEQRSESKISL</sequence>
<name>A0A8X6K0I9_9ARAC</name>
<evidence type="ECO:0000313" key="2">
    <source>
        <dbReference type="Proteomes" id="UP000886998"/>
    </source>
</evidence>
<comment type="caution">
    <text evidence="1">The sequence shown here is derived from an EMBL/GenBank/DDBJ whole genome shotgun (WGS) entry which is preliminary data.</text>
</comment>
<accession>A0A8X6K0I9</accession>
<organism evidence="1 2">
    <name type="scientific">Trichonephila inaurata madagascariensis</name>
    <dbReference type="NCBI Taxonomy" id="2747483"/>
    <lineage>
        <taxon>Eukaryota</taxon>
        <taxon>Metazoa</taxon>
        <taxon>Ecdysozoa</taxon>
        <taxon>Arthropoda</taxon>
        <taxon>Chelicerata</taxon>
        <taxon>Arachnida</taxon>
        <taxon>Araneae</taxon>
        <taxon>Araneomorphae</taxon>
        <taxon>Entelegynae</taxon>
        <taxon>Araneoidea</taxon>
        <taxon>Nephilidae</taxon>
        <taxon>Trichonephila</taxon>
        <taxon>Trichonephila inaurata</taxon>
    </lineage>
</organism>
<protein>
    <submittedName>
        <fullName evidence="1">Uncharacterized protein</fullName>
    </submittedName>
</protein>
<reference evidence="1" key="1">
    <citation type="submission" date="2020-08" db="EMBL/GenBank/DDBJ databases">
        <title>Multicomponent nature underlies the extraordinary mechanical properties of spider dragline silk.</title>
        <authorList>
            <person name="Kono N."/>
            <person name="Nakamura H."/>
            <person name="Mori M."/>
            <person name="Yoshida Y."/>
            <person name="Ohtoshi R."/>
            <person name="Malay A.D."/>
            <person name="Moran D.A.P."/>
            <person name="Tomita M."/>
            <person name="Numata K."/>
            <person name="Arakawa K."/>
        </authorList>
    </citation>
    <scope>NUCLEOTIDE SEQUENCE</scope>
</reference>
<dbReference type="Proteomes" id="UP000886998">
    <property type="component" value="Unassembled WGS sequence"/>
</dbReference>